<dbReference type="AlphaFoldDB" id="A0AAW2ZWD6"/>
<comment type="caution">
    <text evidence="2">The sequence shown here is derived from an EMBL/GenBank/DDBJ whole genome shotgun (WGS) entry which is preliminary data.</text>
</comment>
<feature type="compositionally biased region" description="Polar residues" evidence="1">
    <location>
        <begin position="60"/>
        <end position="71"/>
    </location>
</feature>
<evidence type="ECO:0000313" key="2">
    <source>
        <dbReference type="EMBL" id="KAL0494222.1"/>
    </source>
</evidence>
<feature type="region of interest" description="Disordered" evidence="1">
    <location>
        <begin position="46"/>
        <end position="117"/>
    </location>
</feature>
<feature type="compositionally biased region" description="Polar residues" evidence="1">
    <location>
        <begin position="102"/>
        <end position="117"/>
    </location>
</feature>
<sequence length="117" mass="12644">MVYAKQHLSRLDLHHRELAQTPHGVYTASVTAHDNHTPVRLQDMIDTQHQQQLPRGGSGSCRSNFSRQRNSGSGGPALDAHDGSATELREGRPLPAEGSRRTAGQAQRANSDSPSIG</sequence>
<accession>A0AAW2ZWD6</accession>
<organism evidence="2 3">
    <name type="scientific">Leishmania lindenbergi</name>
    <dbReference type="NCBI Taxonomy" id="651832"/>
    <lineage>
        <taxon>Eukaryota</taxon>
        <taxon>Discoba</taxon>
        <taxon>Euglenozoa</taxon>
        <taxon>Kinetoplastea</taxon>
        <taxon>Metakinetoplastina</taxon>
        <taxon>Trypanosomatida</taxon>
        <taxon>Trypanosomatidae</taxon>
        <taxon>Leishmaniinae</taxon>
        <taxon>Leishmania</taxon>
    </lineage>
</organism>
<dbReference type="EMBL" id="JBAMZK010000036">
    <property type="protein sequence ID" value="KAL0494222.1"/>
    <property type="molecule type" value="Genomic_DNA"/>
</dbReference>
<gene>
    <name evidence="2" type="ORF">Q4I31_007320</name>
</gene>
<protein>
    <submittedName>
        <fullName evidence="2">Uncharacterized protein</fullName>
    </submittedName>
</protein>
<proteinExistence type="predicted"/>
<dbReference type="Proteomes" id="UP001500131">
    <property type="component" value="Unassembled WGS sequence"/>
</dbReference>
<evidence type="ECO:0000256" key="1">
    <source>
        <dbReference type="SAM" id="MobiDB-lite"/>
    </source>
</evidence>
<reference evidence="2 3" key="1">
    <citation type="submission" date="2024-02" db="EMBL/GenBank/DDBJ databases">
        <title>FIRST GENOME SEQUENCES OF Leishmania (Viannia) shawi, Leishmania (Viannia) lindenbergi AND Leishmania (Viannia) utingensis.</title>
        <authorList>
            <person name="Resadore F."/>
            <person name="Custodio M.G.F."/>
            <person name="Boite M.C."/>
            <person name="Cupolillo E."/>
            <person name="Ferreira G.E.M."/>
        </authorList>
    </citation>
    <scope>NUCLEOTIDE SEQUENCE [LARGE SCALE GENOMIC DNA]</scope>
    <source>
        <strain evidence="2 3">MHOM/BR/1966/M15733</strain>
    </source>
</reference>
<evidence type="ECO:0000313" key="3">
    <source>
        <dbReference type="Proteomes" id="UP001500131"/>
    </source>
</evidence>
<feature type="compositionally biased region" description="Basic and acidic residues" evidence="1">
    <location>
        <begin position="79"/>
        <end position="92"/>
    </location>
</feature>
<name>A0AAW2ZWD6_9TRYP</name>
<keyword evidence="3" id="KW-1185">Reference proteome</keyword>